<protein>
    <submittedName>
        <fullName evidence="1">Uncharacterized protein</fullName>
    </submittedName>
</protein>
<dbReference type="Proteomes" id="UP001226091">
    <property type="component" value="Chromosome"/>
</dbReference>
<organism evidence="1 2">
    <name type="scientific">Metabacillus hrfriensis</name>
    <dbReference type="NCBI Taxonomy" id="3048891"/>
    <lineage>
        <taxon>Bacteria</taxon>
        <taxon>Bacillati</taxon>
        <taxon>Bacillota</taxon>
        <taxon>Bacilli</taxon>
        <taxon>Bacillales</taxon>
        <taxon>Bacillaceae</taxon>
        <taxon>Metabacillus</taxon>
    </lineage>
</organism>
<evidence type="ECO:0000313" key="1">
    <source>
        <dbReference type="EMBL" id="WHZ56134.1"/>
    </source>
</evidence>
<proteinExistence type="predicted"/>
<sequence length="77" mass="8530">MVAVAGILVIAGVIIAIDVPSLLRKKEKKELWVFFILLLIGISLSIAQALHIEIPNPVDWITVIYQPLSDLIETLLK</sequence>
<gene>
    <name evidence="1" type="ORF">QLQ22_15670</name>
</gene>
<name>A0ACD4R6S3_9BACI</name>
<keyword evidence="2" id="KW-1185">Reference proteome</keyword>
<evidence type="ECO:0000313" key="2">
    <source>
        <dbReference type="Proteomes" id="UP001226091"/>
    </source>
</evidence>
<accession>A0ACD4R6S3</accession>
<dbReference type="EMBL" id="CP126116">
    <property type="protein sequence ID" value="WHZ56134.1"/>
    <property type="molecule type" value="Genomic_DNA"/>
</dbReference>
<reference evidence="2" key="1">
    <citation type="journal article" date="2025" name="Aquaculture">
        <title>Assessment of the bioflocculant production and safety properties of Metabacillus hrfriensis sp. nov. based on phenotypic and whole-genome sequencing analysis.</title>
        <authorList>
            <person name="Zhang R."/>
            <person name="Zhao Z."/>
            <person name="Luo L."/>
            <person name="Wang S."/>
            <person name="Guo K."/>
            <person name="Xu W."/>
        </authorList>
    </citation>
    <scope>NUCLEOTIDE SEQUENCE [LARGE SCALE GENOMIC DNA]</scope>
    <source>
        <strain evidence="2">CT-WN-B3</strain>
    </source>
</reference>